<evidence type="ECO:0000256" key="2">
    <source>
        <dbReference type="SAM" id="Phobius"/>
    </source>
</evidence>
<name>A0A553GUK8_9PSED</name>
<accession>A0A553GUK8</accession>
<dbReference type="OrthoDB" id="6121502at2"/>
<gene>
    <name evidence="3" type="ORF">FM069_19185</name>
</gene>
<keyword evidence="2" id="KW-1133">Transmembrane helix</keyword>
<dbReference type="RefSeq" id="WP_143490012.1">
    <property type="nucleotide sequence ID" value="NZ_VJOY01000019.1"/>
</dbReference>
<reference evidence="3 4" key="1">
    <citation type="submission" date="2019-07" db="EMBL/GenBank/DDBJ databases">
        <title>Pseudomonas mangiferae sp. nov., isolated from bark of mango tree in Thailand.</title>
        <authorList>
            <person name="Srisuk N."/>
            <person name="Anurat P."/>
        </authorList>
    </citation>
    <scope>NUCLEOTIDE SEQUENCE [LARGE SCALE GENOMIC DNA]</scope>
    <source>
        <strain evidence="3 4">DMKU_BBB3-04</strain>
    </source>
</reference>
<dbReference type="EMBL" id="VJOY01000019">
    <property type="protein sequence ID" value="TRX73171.1"/>
    <property type="molecule type" value="Genomic_DNA"/>
</dbReference>
<keyword evidence="2" id="KW-0812">Transmembrane</keyword>
<keyword evidence="2" id="KW-0472">Membrane</keyword>
<comment type="caution">
    <text evidence="3">The sequence shown here is derived from an EMBL/GenBank/DDBJ whole genome shotgun (WGS) entry which is preliminary data.</text>
</comment>
<evidence type="ECO:0000313" key="3">
    <source>
        <dbReference type="EMBL" id="TRX73171.1"/>
    </source>
</evidence>
<sequence length="160" mass="18336">MTEQDYLLAWAIYGIAALGCLLVVFRMTGWMWRWVREPLRLLAAVLLLTPTATDASRDLYAPALAITALDIAFKVGTNVWKAVPDLALYGAIAFIVYLLFALLRWPLERAAARRRAEREAPVEEEDEPTLRELLERENAPEVDTRVDRNGDRRMRIEPRL</sequence>
<evidence type="ECO:0000313" key="4">
    <source>
        <dbReference type="Proteomes" id="UP000315235"/>
    </source>
</evidence>
<feature type="compositionally biased region" description="Basic and acidic residues" evidence="1">
    <location>
        <begin position="128"/>
        <end position="160"/>
    </location>
</feature>
<dbReference type="AlphaFoldDB" id="A0A553GUK8"/>
<organism evidence="3 4">
    <name type="scientific">Pseudomonas mangiferae</name>
    <dbReference type="NCBI Taxonomy" id="2593654"/>
    <lineage>
        <taxon>Bacteria</taxon>
        <taxon>Pseudomonadati</taxon>
        <taxon>Pseudomonadota</taxon>
        <taxon>Gammaproteobacteria</taxon>
        <taxon>Pseudomonadales</taxon>
        <taxon>Pseudomonadaceae</taxon>
        <taxon>Pseudomonas</taxon>
    </lineage>
</organism>
<dbReference type="Proteomes" id="UP000315235">
    <property type="component" value="Unassembled WGS sequence"/>
</dbReference>
<feature type="transmembrane region" description="Helical" evidence="2">
    <location>
        <begin position="86"/>
        <end position="105"/>
    </location>
</feature>
<protein>
    <submittedName>
        <fullName evidence="3">MFS transporter</fullName>
    </submittedName>
</protein>
<proteinExistence type="predicted"/>
<feature type="region of interest" description="Disordered" evidence="1">
    <location>
        <begin position="116"/>
        <end position="160"/>
    </location>
</feature>
<keyword evidence="4" id="KW-1185">Reference proteome</keyword>
<evidence type="ECO:0000256" key="1">
    <source>
        <dbReference type="SAM" id="MobiDB-lite"/>
    </source>
</evidence>
<feature type="transmembrane region" description="Helical" evidence="2">
    <location>
        <begin position="6"/>
        <end position="25"/>
    </location>
</feature>